<organism evidence="8 9">
    <name type="scientific">Mycolicibacterium vanbaalenii</name>
    <name type="common">Mycobacterium vanbaalenii</name>
    <dbReference type="NCBI Taxonomy" id="110539"/>
    <lineage>
        <taxon>Bacteria</taxon>
        <taxon>Bacillati</taxon>
        <taxon>Actinomycetota</taxon>
        <taxon>Actinomycetes</taxon>
        <taxon>Mycobacteriales</taxon>
        <taxon>Mycobacteriaceae</taxon>
        <taxon>Mycolicibacterium</taxon>
    </lineage>
</organism>
<keyword evidence="6" id="KW-0456">Lyase</keyword>
<dbReference type="SUPFAM" id="SSF158694">
    <property type="entry name" value="UraD-Like"/>
    <property type="match status" value="1"/>
</dbReference>
<proteinExistence type="predicted"/>
<evidence type="ECO:0000256" key="2">
    <source>
        <dbReference type="ARBA" id="ARBA00004754"/>
    </source>
</evidence>
<evidence type="ECO:0000256" key="3">
    <source>
        <dbReference type="ARBA" id="ARBA00012257"/>
    </source>
</evidence>
<keyword evidence="5" id="KW-0210">Decarboxylase</keyword>
<dbReference type="Proteomes" id="UP000430146">
    <property type="component" value="Unassembled WGS sequence"/>
</dbReference>
<feature type="domain" description="Oxo-4-hydroxy-4-carboxy-5-ureidoimidazoline decarboxylase" evidence="7">
    <location>
        <begin position="31"/>
        <end position="179"/>
    </location>
</feature>
<name>A0A5S9MZ60_MYCVN</name>
<dbReference type="InterPro" id="IPR018020">
    <property type="entry name" value="OHCU_decarboxylase"/>
</dbReference>
<evidence type="ECO:0000313" key="8">
    <source>
        <dbReference type="EMBL" id="CAA0081552.1"/>
    </source>
</evidence>
<evidence type="ECO:0000259" key="7">
    <source>
        <dbReference type="Pfam" id="PF09349"/>
    </source>
</evidence>
<dbReference type="GO" id="GO:0006144">
    <property type="term" value="P:purine nucleobase metabolic process"/>
    <property type="evidence" value="ECO:0007669"/>
    <property type="project" value="UniProtKB-KW"/>
</dbReference>
<sequence length="191" mass="21526">MAVTRRNAAVPSAFDHGLVLLHQGLGLDAFNAMPLRRAVHAVYECCYSVPLAADLARSRPFDSYDQLYRCADSLLFGLSEESIDSILEAYPDVGRRPGSEKSQAEQCAITDERPEMMAELAAASKSYLRHFGFGFVMFINGYRAEDVLAALRDRLHNDHDTERKVVRNELARINRTRLERMLGPEGGYDNW</sequence>
<comment type="catalytic activity">
    <reaction evidence="1">
        <text>5-hydroxy-2-oxo-4-ureido-2,5-dihydro-1H-imidazole-5-carboxylate + H(+) = (S)-allantoin + CO2</text>
        <dbReference type="Rhea" id="RHEA:26301"/>
        <dbReference type="ChEBI" id="CHEBI:15378"/>
        <dbReference type="ChEBI" id="CHEBI:15678"/>
        <dbReference type="ChEBI" id="CHEBI:16526"/>
        <dbReference type="ChEBI" id="CHEBI:58639"/>
        <dbReference type="EC" id="4.1.1.97"/>
    </reaction>
</comment>
<evidence type="ECO:0000256" key="4">
    <source>
        <dbReference type="ARBA" id="ARBA00022631"/>
    </source>
</evidence>
<dbReference type="Gene3D" id="1.10.3330.10">
    <property type="entry name" value="Oxo-4-hydroxy-4-carboxy-5-ureidoimidazoline decarboxylase"/>
    <property type="match status" value="1"/>
</dbReference>
<comment type="pathway">
    <text evidence="2">Purine metabolism; urate degradation; (S)-allantoin from urate: step 3/3.</text>
</comment>
<protein>
    <recommendedName>
        <fullName evidence="3">2-oxo-4-hydroxy-4-carboxy-5-ureidoimidazoline decarboxylase</fullName>
        <ecNumber evidence="3">4.1.1.97</ecNumber>
    </recommendedName>
</protein>
<dbReference type="EC" id="4.1.1.97" evidence="3"/>
<reference evidence="8 9" key="1">
    <citation type="submission" date="2019-11" db="EMBL/GenBank/DDBJ databases">
        <authorList>
            <person name="Holert J."/>
        </authorList>
    </citation>
    <scope>NUCLEOTIDE SEQUENCE [LARGE SCALE GENOMIC DNA]</scope>
    <source>
        <strain evidence="8">BC8_1</strain>
    </source>
</reference>
<dbReference type="InterPro" id="IPR036778">
    <property type="entry name" value="OHCU_decarboxylase_sf"/>
</dbReference>
<keyword evidence="4" id="KW-0659">Purine metabolism</keyword>
<dbReference type="AlphaFoldDB" id="A0A5S9MZ60"/>
<dbReference type="PANTHER" id="PTHR43466">
    <property type="entry name" value="2-OXO-4-HYDROXY-4-CARBOXY-5-UREIDOIMIDAZOLINE DECARBOXYLASE-RELATED"/>
    <property type="match status" value="1"/>
</dbReference>
<keyword evidence="9" id="KW-1185">Reference proteome</keyword>
<gene>
    <name evidence="8" type="primary">uao_2</name>
    <name evidence="8" type="ORF">AELLOGFF_00355</name>
</gene>
<evidence type="ECO:0000313" key="9">
    <source>
        <dbReference type="Proteomes" id="UP000430146"/>
    </source>
</evidence>
<accession>A0A5S9MZ60</accession>
<dbReference type="GO" id="GO:0051997">
    <property type="term" value="F:2-oxo-4-hydroxy-4-carboxy-5-ureidoimidazoline decarboxylase activity"/>
    <property type="evidence" value="ECO:0007669"/>
    <property type="project" value="UniProtKB-EC"/>
</dbReference>
<evidence type="ECO:0000256" key="5">
    <source>
        <dbReference type="ARBA" id="ARBA00022793"/>
    </source>
</evidence>
<dbReference type="GO" id="GO:0019628">
    <property type="term" value="P:urate catabolic process"/>
    <property type="evidence" value="ECO:0007669"/>
    <property type="project" value="TreeGrafter"/>
</dbReference>
<dbReference type="NCBIfam" id="NF010372">
    <property type="entry name" value="PRK13798.1"/>
    <property type="match status" value="1"/>
</dbReference>
<dbReference type="Pfam" id="PF09349">
    <property type="entry name" value="OHCU_decarbox"/>
    <property type="match status" value="1"/>
</dbReference>
<evidence type="ECO:0000256" key="1">
    <source>
        <dbReference type="ARBA" id="ARBA00001163"/>
    </source>
</evidence>
<evidence type="ECO:0000256" key="6">
    <source>
        <dbReference type="ARBA" id="ARBA00023239"/>
    </source>
</evidence>
<dbReference type="PANTHER" id="PTHR43466:SF1">
    <property type="entry name" value="2-OXO-4-HYDROXY-4-CARBOXY-5-UREIDOIMIDAZOLINE DECARBOXYLASE-RELATED"/>
    <property type="match status" value="1"/>
</dbReference>
<dbReference type="EMBL" id="CACSIP010000001">
    <property type="protein sequence ID" value="CAA0081552.1"/>
    <property type="molecule type" value="Genomic_DNA"/>
</dbReference>